<evidence type="ECO:0000313" key="3">
    <source>
        <dbReference type="Proteomes" id="UP001163046"/>
    </source>
</evidence>
<evidence type="ECO:0000256" key="1">
    <source>
        <dbReference type="SAM" id="MobiDB-lite"/>
    </source>
</evidence>
<name>A0A9W9YWC3_9CNID</name>
<dbReference type="Proteomes" id="UP001163046">
    <property type="component" value="Unassembled WGS sequence"/>
</dbReference>
<dbReference type="AlphaFoldDB" id="A0A9W9YWC3"/>
<organism evidence="2 3">
    <name type="scientific">Desmophyllum pertusum</name>
    <dbReference type="NCBI Taxonomy" id="174260"/>
    <lineage>
        <taxon>Eukaryota</taxon>
        <taxon>Metazoa</taxon>
        <taxon>Cnidaria</taxon>
        <taxon>Anthozoa</taxon>
        <taxon>Hexacorallia</taxon>
        <taxon>Scleractinia</taxon>
        <taxon>Caryophylliina</taxon>
        <taxon>Caryophylliidae</taxon>
        <taxon>Desmophyllum</taxon>
    </lineage>
</organism>
<sequence>MSAEDRYRTGLDLLVQRSDRLQQVQLLLVRRRIAQDLPILVALKDPTQLPATLGGLRKRDRNIISTPVVKEGHQWDLHTSKHLCGNGRLYVRLITSKEEMEQKDATLTTSSQLSQGSASTSFSRMPSHASASATVRLSDVPHHLQFQMFYQQFIVMTMIYQSLEQPSQCQPLSKK</sequence>
<comment type="caution">
    <text evidence="2">The sequence shown here is derived from an EMBL/GenBank/DDBJ whole genome shotgun (WGS) entry which is preliminary data.</text>
</comment>
<accession>A0A9W9YWC3</accession>
<evidence type="ECO:0000313" key="2">
    <source>
        <dbReference type="EMBL" id="KAJ7370640.1"/>
    </source>
</evidence>
<feature type="region of interest" description="Disordered" evidence="1">
    <location>
        <begin position="104"/>
        <end position="125"/>
    </location>
</feature>
<gene>
    <name evidence="2" type="ORF">OS493_031055</name>
</gene>
<protein>
    <submittedName>
        <fullName evidence="2">Uncharacterized protein</fullName>
    </submittedName>
</protein>
<dbReference type="EMBL" id="MU826860">
    <property type="protein sequence ID" value="KAJ7370640.1"/>
    <property type="molecule type" value="Genomic_DNA"/>
</dbReference>
<feature type="compositionally biased region" description="Low complexity" evidence="1">
    <location>
        <begin position="105"/>
        <end position="123"/>
    </location>
</feature>
<keyword evidence="3" id="KW-1185">Reference proteome</keyword>
<proteinExistence type="predicted"/>
<reference evidence="2" key="1">
    <citation type="submission" date="2023-01" db="EMBL/GenBank/DDBJ databases">
        <title>Genome assembly of the deep-sea coral Lophelia pertusa.</title>
        <authorList>
            <person name="Herrera S."/>
            <person name="Cordes E."/>
        </authorList>
    </citation>
    <scope>NUCLEOTIDE SEQUENCE</scope>
    <source>
        <strain evidence="2">USNM1676648</strain>
        <tissue evidence="2">Polyp</tissue>
    </source>
</reference>